<name>A0AC58TQC0_TOBAC</name>
<proteinExistence type="predicted"/>
<dbReference type="Proteomes" id="UP000790787">
    <property type="component" value="Chromosome 22"/>
</dbReference>
<dbReference type="RefSeq" id="XP_075099403.1">
    <property type="nucleotide sequence ID" value="XM_075243302.1"/>
</dbReference>
<evidence type="ECO:0000313" key="2">
    <source>
        <dbReference type="RefSeq" id="XP_075099403.1"/>
    </source>
</evidence>
<organism evidence="1 2">
    <name type="scientific">Nicotiana tabacum</name>
    <name type="common">Common tobacco</name>
    <dbReference type="NCBI Taxonomy" id="4097"/>
    <lineage>
        <taxon>Eukaryota</taxon>
        <taxon>Viridiplantae</taxon>
        <taxon>Streptophyta</taxon>
        <taxon>Embryophyta</taxon>
        <taxon>Tracheophyta</taxon>
        <taxon>Spermatophyta</taxon>
        <taxon>Magnoliopsida</taxon>
        <taxon>eudicotyledons</taxon>
        <taxon>Gunneridae</taxon>
        <taxon>Pentapetalae</taxon>
        <taxon>asterids</taxon>
        <taxon>lamiids</taxon>
        <taxon>Solanales</taxon>
        <taxon>Solanaceae</taxon>
        <taxon>Nicotianoideae</taxon>
        <taxon>Nicotianeae</taxon>
        <taxon>Nicotiana</taxon>
    </lineage>
</organism>
<reference evidence="1" key="1">
    <citation type="journal article" date="2014" name="Nat. Commun.">
        <title>The tobacco genome sequence and its comparison with those of tomato and potato.</title>
        <authorList>
            <person name="Sierro N."/>
            <person name="Battey J.N."/>
            <person name="Ouadi S."/>
            <person name="Bakaher N."/>
            <person name="Bovet L."/>
            <person name="Willig A."/>
            <person name="Goepfert S."/>
            <person name="Peitsch M.C."/>
            <person name="Ivanov N.V."/>
        </authorList>
    </citation>
    <scope>NUCLEOTIDE SEQUENCE [LARGE SCALE GENOMIC DNA]</scope>
</reference>
<reference evidence="2" key="2">
    <citation type="submission" date="2025-08" db="UniProtKB">
        <authorList>
            <consortium name="RefSeq"/>
        </authorList>
    </citation>
    <scope>IDENTIFICATION</scope>
    <source>
        <tissue evidence="2">Leaf</tissue>
    </source>
</reference>
<sequence>MEDFLTAEDYELWTIVYQGPLTPTKQNAQNKTVPKDPSEFVAANFRMMEMNAKAKKIFICGLGLDEYNKISMFSNAKQIWDALQIAYEGTNQVKRSGIELFMRNYELFSMKESEPI</sequence>
<gene>
    <name evidence="2" type="primary">LOC142176190</name>
</gene>
<protein>
    <submittedName>
        <fullName evidence="2">Uncharacterized protein LOC142176190</fullName>
    </submittedName>
</protein>
<keyword evidence="1" id="KW-1185">Reference proteome</keyword>
<accession>A0AC58TQC0</accession>
<evidence type="ECO:0000313" key="1">
    <source>
        <dbReference type="Proteomes" id="UP000790787"/>
    </source>
</evidence>